<proteinExistence type="predicted"/>
<evidence type="ECO:0000313" key="3">
    <source>
        <dbReference type="Proteomes" id="UP000033546"/>
    </source>
</evidence>
<comment type="caution">
    <text evidence="2">The sequence shown here is derived from an EMBL/GenBank/DDBJ whole genome shotgun (WGS) entry which is preliminary data.</text>
</comment>
<reference evidence="2 3" key="1">
    <citation type="submission" date="2015-02" db="EMBL/GenBank/DDBJ databases">
        <title>Genome Sequencing of Rickettsiales.</title>
        <authorList>
            <person name="Daugherty S.C."/>
            <person name="Su Q."/>
            <person name="Abolude K."/>
            <person name="Beier-Sexton M."/>
            <person name="Carlyon J.A."/>
            <person name="Carter R."/>
            <person name="Day N.P."/>
            <person name="Dumler S.J."/>
            <person name="Dyachenko V."/>
            <person name="Godinez A."/>
            <person name="Kurtti T.J."/>
            <person name="Lichay M."/>
            <person name="Mullins K.E."/>
            <person name="Ott S."/>
            <person name="Pappas-Brown V."/>
            <person name="Paris D.H."/>
            <person name="Patel P."/>
            <person name="Richards A.L."/>
            <person name="Sadzewicz L."/>
            <person name="Sears K."/>
            <person name="Seidman D."/>
            <person name="Sengamalay N."/>
            <person name="Stenos J."/>
            <person name="Tallon L.J."/>
            <person name="Vincent G."/>
            <person name="Fraser C.M."/>
            <person name="Munderloh U."/>
            <person name="Dunning-Hotopp J.C."/>
        </authorList>
    </citation>
    <scope>NUCLEOTIDE SEQUENCE [LARGE SCALE GENOMIC DNA]</scope>
    <source>
        <strain evidence="2 3">EmCRT</strain>
    </source>
</reference>
<accession>A0A0F3NCZ3</accession>
<organism evidence="2 3">
    <name type="scientific">Ehrlichia cf. muris str. EmCRT</name>
    <dbReference type="NCBI Taxonomy" id="1359167"/>
    <lineage>
        <taxon>Bacteria</taxon>
        <taxon>Pseudomonadati</taxon>
        <taxon>Pseudomonadota</taxon>
        <taxon>Alphaproteobacteria</taxon>
        <taxon>Rickettsiales</taxon>
        <taxon>Anaplasmataceae</taxon>
        <taxon>Ehrlichia</taxon>
    </lineage>
</organism>
<evidence type="ECO:0000256" key="1">
    <source>
        <dbReference type="SAM" id="Coils"/>
    </source>
</evidence>
<gene>
    <name evidence="2" type="ORF">EMUCRT_0551</name>
</gene>
<evidence type="ECO:0000313" key="2">
    <source>
        <dbReference type="EMBL" id="KJV65606.1"/>
    </source>
</evidence>
<name>A0A0F3NCZ3_9RICK</name>
<protein>
    <submittedName>
        <fullName evidence="2">Uncharacterized protein</fullName>
    </submittedName>
</protein>
<dbReference type="PATRIC" id="fig|1359167.3.peg.537"/>
<feature type="coiled-coil region" evidence="1">
    <location>
        <begin position="20"/>
        <end position="47"/>
    </location>
</feature>
<sequence>MDDNGLPIPMRCEQYVDMSKYRLSRVIEEEEAEEETMEENNPAIQNSIPSTISDVVIIHTNGAHKTLE</sequence>
<dbReference type="AlphaFoldDB" id="A0A0F3NCZ3"/>
<dbReference type="Proteomes" id="UP000033546">
    <property type="component" value="Unassembled WGS sequence"/>
</dbReference>
<dbReference type="EMBL" id="LANU01000002">
    <property type="protein sequence ID" value="KJV65606.1"/>
    <property type="molecule type" value="Genomic_DNA"/>
</dbReference>
<keyword evidence="1" id="KW-0175">Coiled coil</keyword>